<organism evidence="1 2">
    <name type="scientific">Rosa chinensis</name>
    <name type="common">China rose</name>
    <dbReference type="NCBI Taxonomy" id="74649"/>
    <lineage>
        <taxon>Eukaryota</taxon>
        <taxon>Viridiplantae</taxon>
        <taxon>Streptophyta</taxon>
        <taxon>Embryophyta</taxon>
        <taxon>Tracheophyta</taxon>
        <taxon>Spermatophyta</taxon>
        <taxon>Magnoliopsida</taxon>
        <taxon>eudicotyledons</taxon>
        <taxon>Gunneridae</taxon>
        <taxon>Pentapetalae</taxon>
        <taxon>rosids</taxon>
        <taxon>fabids</taxon>
        <taxon>Rosales</taxon>
        <taxon>Rosaceae</taxon>
        <taxon>Rosoideae</taxon>
        <taxon>Rosoideae incertae sedis</taxon>
        <taxon>Rosa</taxon>
    </lineage>
</organism>
<evidence type="ECO:0000313" key="2">
    <source>
        <dbReference type="Proteomes" id="UP000238479"/>
    </source>
</evidence>
<keyword evidence="2" id="KW-1185">Reference proteome</keyword>
<dbReference type="Proteomes" id="UP000238479">
    <property type="component" value="Chromosome 5"/>
</dbReference>
<reference evidence="1 2" key="1">
    <citation type="journal article" date="2018" name="Nat. Genet.">
        <title>The Rosa genome provides new insights in the design of modern roses.</title>
        <authorList>
            <person name="Bendahmane M."/>
        </authorList>
    </citation>
    <scope>NUCLEOTIDE SEQUENCE [LARGE SCALE GENOMIC DNA]</scope>
    <source>
        <strain evidence="2">cv. Old Blush</strain>
    </source>
</reference>
<dbReference type="AlphaFoldDB" id="A0A2P6QMR7"/>
<dbReference type="Gramene" id="PRQ35480">
    <property type="protein sequence ID" value="PRQ35480"/>
    <property type="gene ID" value="RchiOBHm_Chr5g0080491"/>
</dbReference>
<accession>A0A2P6QMR7</accession>
<sequence>MNIHPTVVMLSSLTPLREVSRRRLFSRSGGLVLLTERRVLSPFSSLTLGGAGGTTRRGSLLLGCCLILLVIGYGCGDGGSVPDLRLDWYVNYVVSLGRMDAKAGTSVRHAACIDDRIDLMVVMVDLSCLSVDLSCWASNLIMQSVFDGGYDGSGQCSHGNLGGGGLCGGSGGLYVGGSFYRDGGGFQEADGDGRIVEEARVSPKVACWALGFTQIGPWMWLISTGLWVHFGSSPDAKDNVEGGLSPSTASLI</sequence>
<comment type="caution">
    <text evidence="1">The sequence shown here is derived from an EMBL/GenBank/DDBJ whole genome shotgun (WGS) entry which is preliminary data.</text>
</comment>
<proteinExistence type="predicted"/>
<dbReference type="EMBL" id="PDCK01000043">
    <property type="protein sequence ID" value="PRQ35480.1"/>
    <property type="molecule type" value="Genomic_DNA"/>
</dbReference>
<protein>
    <submittedName>
        <fullName evidence="1">Uncharacterized protein</fullName>
    </submittedName>
</protein>
<evidence type="ECO:0000313" key="1">
    <source>
        <dbReference type="EMBL" id="PRQ35480.1"/>
    </source>
</evidence>
<name>A0A2P6QMR7_ROSCH</name>
<gene>
    <name evidence="1" type="ORF">RchiOBHm_Chr5g0080491</name>
</gene>